<evidence type="ECO:0000313" key="3">
    <source>
        <dbReference type="Proteomes" id="UP000265955"/>
    </source>
</evidence>
<dbReference type="SUPFAM" id="SSF49482">
    <property type="entry name" value="Aromatic compound dioxygenase"/>
    <property type="match status" value="1"/>
</dbReference>
<evidence type="ECO:0000313" key="2">
    <source>
        <dbReference type="EMBL" id="RJF95090.1"/>
    </source>
</evidence>
<dbReference type="EMBL" id="QYUO01000002">
    <property type="protein sequence ID" value="RJF95090.1"/>
    <property type="molecule type" value="Genomic_DNA"/>
</dbReference>
<accession>A0A3A3G4H8</accession>
<feature type="domain" description="Intradiol ring-cleavage dioxygenases" evidence="1">
    <location>
        <begin position="52"/>
        <end position="156"/>
    </location>
</feature>
<dbReference type="GO" id="GO:0008199">
    <property type="term" value="F:ferric iron binding"/>
    <property type="evidence" value="ECO:0007669"/>
    <property type="project" value="InterPro"/>
</dbReference>
<protein>
    <submittedName>
        <fullName evidence="2">Twin-arginine translocation pathway signal protein</fullName>
    </submittedName>
</protein>
<dbReference type="PANTHER" id="PTHR34315">
    <property type="match status" value="1"/>
</dbReference>
<name>A0A3A3G4H8_9BURK</name>
<comment type="caution">
    <text evidence="2">The sequence shown here is derived from an EMBL/GenBank/DDBJ whole genome shotgun (WGS) entry which is preliminary data.</text>
</comment>
<dbReference type="GO" id="GO:0016702">
    <property type="term" value="F:oxidoreductase activity, acting on single donors with incorporation of molecular oxygen, incorporation of two atoms of oxygen"/>
    <property type="evidence" value="ECO:0007669"/>
    <property type="project" value="InterPro"/>
</dbReference>
<dbReference type="RefSeq" id="WP_119770240.1">
    <property type="nucleotide sequence ID" value="NZ_QYUO01000002.1"/>
</dbReference>
<evidence type="ECO:0000259" key="1">
    <source>
        <dbReference type="Pfam" id="PF00775"/>
    </source>
</evidence>
<dbReference type="Pfam" id="PF00775">
    <property type="entry name" value="Dioxygenase_C"/>
    <property type="match status" value="1"/>
</dbReference>
<dbReference type="Proteomes" id="UP000265955">
    <property type="component" value="Unassembled WGS sequence"/>
</dbReference>
<reference evidence="3" key="1">
    <citation type="submission" date="2018-09" db="EMBL/GenBank/DDBJ databases">
        <authorList>
            <person name="Zhu H."/>
        </authorList>
    </citation>
    <scope>NUCLEOTIDE SEQUENCE [LARGE SCALE GENOMIC DNA]</scope>
    <source>
        <strain evidence="3">K1R23-30</strain>
    </source>
</reference>
<dbReference type="InterPro" id="IPR015889">
    <property type="entry name" value="Intradiol_dOase_core"/>
</dbReference>
<dbReference type="Gene3D" id="2.60.130.10">
    <property type="entry name" value="Aromatic compound dioxygenase"/>
    <property type="match status" value="1"/>
</dbReference>
<dbReference type="PANTHER" id="PTHR34315:SF1">
    <property type="entry name" value="INTRADIOL RING-CLEAVAGE DIOXYGENASES DOMAIN-CONTAINING PROTEIN-RELATED"/>
    <property type="match status" value="1"/>
</dbReference>
<keyword evidence="3" id="KW-1185">Reference proteome</keyword>
<dbReference type="InterPro" id="IPR000627">
    <property type="entry name" value="Intradiol_dOase_C"/>
</dbReference>
<dbReference type="OrthoDB" id="9805815at2"/>
<sequence>MEKDDKRPTLQVSRRKAIMMLGAAMLVSRATAQSDARQSRRPACILTPEQTEGPYFVDDRLNRSDIRTDPAGGTVRAGVPLALTLRVLAVRGTGCTPVSGAMVDVWHCDADGVYSDVTDPRFDTSGKKFLRGYQITDDGGVVRFLTIYPGWYPGRTVHIHFKVRIQPTSPTSSRPYEFTSQLYFDDAITDRVLAQAPYARNGRRRQTNDTDGLFRRGGRQLILPLLENGPGYAGSFDIGVQTA</sequence>
<organism evidence="2 3">
    <name type="scientific">Noviherbaspirillum saxi</name>
    <dbReference type="NCBI Taxonomy" id="2320863"/>
    <lineage>
        <taxon>Bacteria</taxon>
        <taxon>Pseudomonadati</taxon>
        <taxon>Pseudomonadota</taxon>
        <taxon>Betaproteobacteria</taxon>
        <taxon>Burkholderiales</taxon>
        <taxon>Oxalobacteraceae</taxon>
        <taxon>Noviherbaspirillum</taxon>
    </lineage>
</organism>
<gene>
    <name evidence="2" type="ORF">D3871_16640</name>
</gene>
<proteinExistence type="predicted"/>
<dbReference type="CDD" id="cd03457">
    <property type="entry name" value="intradiol_dioxygenase_like"/>
    <property type="match status" value="1"/>
</dbReference>
<dbReference type="AlphaFoldDB" id="A0A3A3G4H8"/>